<evidence type="ECO:0000313" key="3">
    <source>
        <dbReference type="EMBL" id="CAB4836355.1"/>
    </source>
</evidence>
<dbReference type="AlphaFoldDB" id="A0A6J7N5G7"/>
<proteinExistence type="predicted"/>
<evidence type="ECO:0000313" key="1">
    <source>
        <dbReference type="EMBL" id="CAB4364266.1"/>
    </source>
</evidence>
<dbReference type="EMBL" id="CAFBMT010000012">
    <property type="protein sequence ID" value="CAB4941266.1"/>
    <property type="molecule type" value="Genomic_DNA"/>
</dbReference>
<dbReference type="EMBL" id="CAEZYF010000011">
    <property type="protein sequence ID" value="CAB4726902.1"/>
    <property type="molecule type" value="Genomic_DNA"/>
</dbReference>
<evidence type="ECO:0000313" key="5">
    <source>
        <dbReference type="EMBL" id="CAB4988426.1"/>
    </source>
</evidence>
<dbReference type="EMBL" id="CAESGF010000012">
    <property type="protein sequence ID" value="CAB4364266.1"/>
    <property type="molecule type" value="Genomic_DNA"/>
</dbReference>
<name>A0A6J7N5G7_9ZZZZ</name>
<evidence type="ECO:0000313" key="2">
    <source>
        <dbReference type="EMBL" id="CAB4726902.1"/>
    </source>
</evidence>
<organism evidence="5">
    <name type="scientific">freshwater metagenome</name>
    <dbReference type="NCBI Taxonomy" id="449393"/>
    <lineage>
        <taxon>unclassified sequences</taxon>
        <taxon>metagenomes</taxon>
        <taxon>ecological metagenomes</taxon>
    </lineage>
</organism>
<protein>
    <submittedName>
        <fullName evidence="5">Unannotated protein</fullName>
    </submittedName>
</protein>
<reference evidence="5" key="1">
    <citation type="submission" date="2020-05" db="EMBL/GenBank/DDBJ databases">
        <authorList>
            <person name="Chiriac C."/>
            <person name="Salcher M."/>
            <person name="Ghai R."/>
            <person name="Kavagutti S V."/>
        </authorList>
    </citation>
    <scope>NUCLEOTIDE SEQUENCE</scope>
</reference>
<dbReference type="EMBL" id="CAFAAV010000402">
    <property type="protein sequence ID" value="CAB4836355.1"/>
    <property type="molecule type" value="Genomic_DNA"/>
</dbReference>
<accession>A0A6J7N5G7</accession>
<dbReference type="EMBL" id="CAFBOL010000028">
    <property type="protein sequence ID" value="CAB4988426.1"/>
    <property type="molecule type" value="Genomic_DNA"/>
</dbReference>
<sequence>MSRIRNAFVAAALVVVTIPGVAHASTSVTAGTNKCTVTAIAPTLKGTLLTATATVLCTSASSVAVLVGVVELDGTVEDLKVEIPVKSIAVAVSANKLATITTATVTCVSTETGNEEFATKAAVNIAGTVSAYDRTVPKLDSYAC</sequence>
<evidence type="ECO:0000313" key="4">
    <source>
        <dbReference type="EMBL" id="CAB4941266.1"/>
    </source>
</evidence>
<gene>
    <name evidence="2" type="ORF">UFOPK2656_01838</name>
    <name evidence="3" type="ORF">UFOPK3099_03127</name>
    <name evidence="4" type="ORF">UFOPK3651_02186</name>
    <name evidence="5" type="ORF">UFOPK3931_01316</name>
    <name evidence="1" type="ORF">UFOPK4189_02029</name>
</gene>